<evidence type="ECO:0000313" key="11">
    <source>
        <dbReference type="Proteomes" id="UP000545574"/>
    </source>
</evidence>
<evidence type="ECO:0000256" key="5">
    <source>
        <dbReference type="ARBA" id="ARBA00023136"/>
    </source>
</evidence>
<dbReference type="PROSITE" id="PS50853">
    <property type="entry name" value="FN3"/>
    <property type="match status" value="9"/>
</dbReference>
<dbReference type="Proteomes" id="UP000545574">
    <property type="component" value="Unassembled WGS sequence"/>
</dbReference>
<evidence type="ECO:0000313" key="10">
    <source>
        <dbReference type="EMBL" id="NWW36872.1"/>
    </source>
</evidence>
<evidence type="ECO:0000256" key="8">
    <source>
        <dbReference type="SAM" id="Phobius"/>
    </source>
</evidence>
<dbReference type="FunFam" id="2.60.40.10:FF:000373">
    <property type="entry name" value="fibronectin type-III domain-containing protein 3A isoform X1"/>
    <property type="match status" value="1"/>
</dbReference>
<feature type="region of interest" description="Disordered" evidence="7">
    <location>
        <begin position="560"/>
        <end position="587"/>
    </location>
</feature>
<feature type="compositionally biased region" description="Polar residues" evidence="7">
    <location>
        <begin position="227"/>
        <end position="236"/>
    </location>
</feature>
<dbReference type="AlphaFoldDB" id="A0A7K6MJR8"/>
<feature type="compositionally biased region" description="Pro residues" evidence="7">
    <location>
        <begin position="140"/>
        <end position="150"/>
    </location>
</feature>
<feature type="transmembrane region" description="Helical" evidence="8">
    <location>
        <begin position="1185"/>
        <end position="1210"/>
    </location>
</feature>
<dbReference type="InterPro" id="IPR036116">
    <property type="entry name" value="FN3_sf"/>
</dbReference>
<evidence type="ECO:0000256" key="3">
    <source>
        <dbReference type="ARBA" id="ARBA00022737"/>
    </source>
</evidence>
<dbReference type="CDD" id="cd00063">
    <property type="entry name" value="FN3"/>
    <property type="match status" value="8"/>
</dbReference>
<feature type="compositionally biased region" description="Basic and acidic residues" evidence="7">
    <location>
        <begin position="187"/>
        <end position="198"/>
    </location>
</feature>
<feature type="compositionally biased region" description="Pro residues" evidence="7">
    <location>
        <begin position="119"/>
        <end position="130"/>
    </location>
</feature>
<feature type="compositionally biased region" description="Basic and acidic residues" evidence="7">
    <location>
        <begin position="566"/>
        <end position="575"/>
    </location>
</feature>
<dbReference type="InterPro" id="IPR003961">
    <property type="entry name" value="FN3_dom"/>
</dbReference>
<feature type="domain" description="Fibronectin type-III" evidence="9">
    <location>
        <begin position="282"/>
        <end position="382"/>
    </location>
</feature>
<dbReference type="Gene3D" id="2.60.40.10">
    <property type="entry name" value="Immunoglobulins"/>
    <property type="match status" value="9"/>
</dbReference>
<feature type="domain" description="Fibronectin type-III" evidence="9">
    <location>
        <begin position="878"/>
        <end position="964"/>
    </location>
</feature>
<evidence type="ECO:0000259" key="9">
    <source>
        <dbReference type="PROSITE" id="PS50853"/>
    </source>
</evidence>
<dbReference type="FunFam" id="2.60.40.10:FF:001846">
    <property type="entry name" value="Uncharacterized protein, isoform E"/>
    <property type="match status" value="1"/>
</dbReference>
<dbReference type="PRINTS" id="PR00014">
    <property type="entry name" value="FNTYPEIII"/>
</dbReference>
<evidence type="ECO:0000256" key="4">
    <source>
        <dbReference type="ARBA" id="ARBA00022989"/>
    </source>
</evidence>
<comment type="subcellular location">
    <subcellularLocation>
        <location evidence="1">Membrane</location>
        <topology evidence="1">Single-pass membrane protein</topology>
    </subcellularLocation>
</comment>
<comment type="similarity">
    <text evidence="6">Belongs to the FNDC3 family.</text>
</comment>
<keyword evidence="2 8" id="KW-0812">Transmembrane</keyword>
<keyword evidence="11" id="KW-1185">Reference proteome</keyword>
<dbReference type="Pfam" id="PF00041">
    <property type="entry name" value="fn3"/>
    <property type="match status" value="7"/>
</dbReference>
<feature type="domain" description="Fibronectin type-III" evidence="9">
    <location>
        <begin position="481"/>
        <end position="574"/>
    </location>
</feature>
<gene>
    <name evidence="10" type="primary">Fndc3a_0</name>
    <name evidence="10" type="ORF">PANBIA_R07484</name>
</gene>
<reference evidence="10 11" key="1">
    <citation type="submission" date="2019-09" db="EMBL/GenBank/DDBJ databases">
        <title>Bird 10,000 Genomes (B10K) Project - Family phase.</title>
        <authorList>
            <person name="Zhang G."/>
        </authorList>
    </citation>
    <scope>NUCLEOTIDE SEQUENCE [LARGE SCALE GENOMIC DNA]</scope>
    <source>
        <strain evidence="10">B10K-DU-030-18</strain>
    </source>
</reference>
<protein>
    <submittedName>
        <fullName evidence="10">FND3A protein</fullName>
    </submittedName>
</protein>
<dbReference type="InterPro" id="IPR050617">
    <property type="entry name" value="E3_ligase_FN3/SPRY"/>
</dbReference>
<sequence length="1211" mass="132338">MMADQPPPLEATPLLNEVPLLPHMVNGDSIQQATPNPSFVFCFLQVILVQVNPGETFTITTEDGHVQCIQGPAHVPMMSPNGSMPPIFVPPGYVSQVVEENGVRRVVVVPHSGEFHPSMHPPPPPPPPHVPHYMHHPHALLPPPPHPVFPAVPGTGELPPQFMHQHPPPHVFQEQEPRSHGRTNFIQRDERSLKMQEHLKKRLKDRQASGHTNNKLNSPPSSPHKVPNSSSATVPNGNGKGQQGAVGALKQKQIGKAKGSPEAEMGGKHCNPKSASIFPLLRERFPPVSDIQARSAVLSWNLPVSSQNGESHSHSPAAFTFEVAISNSGKNGKFKSVYVGEELTITLPDLRPATDYHARVSATSSSIKETISELVSFTTESCEPDCPAAPKLINRTKNSLSLQWKSSNDNGSKITNFLLEWDEGKNGPFKECYYGHLKQYKLTRLAPSTRYSLRLAAKNDIGMSGFSETVTFGTAGVVPPAPAPPTLLEAGVTWMALGWSPPAGGALDDSLTYSLDMEEEGSGYGFQPQYNGDELSCTLRNLRRSTSYKFRLFAYNSEGKSSPSEVVEHSTKPDRPGAPSKPVVKGKIHSHSVRVTWEPPKDNGGSDIFKYFLEISEASVGKESRRWEPIHSGAQREHVCDHLRPGTSYRLRVSCASKGGESQASDVTTVTTAAVPPGPCPAPALVGKAKPKEITLQWGPPAVDGGSEITEYLLEMASSEQDERRVVYQGPAAEFAVTNLLPGRTYCFWLQAGNRVGFGPHSEKAELCTAPGPPEQCCKPLITCKSATCAVVSWESPACNGAEITEYRLDWGQVEGSMHIIYTGPCQSYEVKGLTPATTYYCRVQAVNVAGAGLFGDTTVVTTPPSVPAAVAMLHLLEEDQMEISPPFSTCLVIQWEEPCSHGAEITGYNIEYGEKQLVTVGRNTTHVLENLLPDTLYRIRVQAINSFGVGPFSHSMKAKTKPLPPDPPHLECVVFSYQSLKLKWGEGPSRALIPNPTQFNLQMEDRFGRFVTVYNGPCHTYKVQRLSESTTYHFRIQAYNDAGEGAFSEVCAFTTTQSPPAPLKAPKVIQLEENTFEITWEPLQPMKGDSIVYILQLAAGREFDQVYKGPEPWFRLPAAQTNCEYRARVCASRQCHDLPGCPELYGPYSPSTVFCCQRQEPGPAAAPAGAELAQSGKRLREERVIAIALLCGFTVVAILFAVVIQYFVIK</sequence>
<proteinExistence type="inferred from homology"/>
<keyword evidence="5 8" id="KW-0472">Membrane</keyword>
<feature type="domain" description="Fibronectin type-III" evidence="9">
    <location>
        <begin position="680"/>
        <end position="768"/>
    </location>
</feature>
<dbReference type="FunFam" id="2.60.40.10:FF:000366">
    <property type="entry name" value="fibronectin type-III domain-containing protein 3A isoform X1"/>
    <property type="match status" value="1"/>
</dbReference>
<dbReference type="SMART" id="SM00060">
    <property type="entry name" value="FN3"/>
    <property type="match status" value="9"/>
</dbReference>
<keyword evidence="3" id="KW-0677">Repeat</keyword>
<dbReference type="PANTHER" id="PTHR24099:SF14">
    <property type="entry name" value="FIBRONECTIN TYPE III DOMAIN CONTAINING 3C2-RELATED"/>
    <property type="match status" value="1"/>
</dbReference>
<dbReference type="EMBL" id="VZRT01001473">
    <property type="protein sequence ID" value="NWW36872.1"/>
    <property type="molecule type" value="Genomic_DNA"/>
</dbReference>
<feature type="region of interest" description="Disordered" evidence="7">
    <location>
        <begin position="117"/>
        <end position="270"/>
    </location>
</feature>
<evidence type="ECO:0000256" key="1">
    <source>
        <dbReference type="ARBA" id="ARBA00004167"/>
    </source>
</evidence>
<feature type="non-terminal residue" evidence="10">
    <location>
        <position position="1211"/>
    </location>
</feature>
<dbReference type="PANTHER" id="PTHR24099">
    <property type="entry name" value="E3 UBIQUITIN-PROTEIN LIGASE TRIM36-RELATED"/>
    <property type="match status" value="1"/>
</dbReference>
<feature type="domain" description="Fibronectin type-III" evidence="9">
    <location>
        <begin position="770"/>
        <end position="866"/>
    </location>
</feature>
<feature type="domain" description="Fibronectin type-III" evidence="9">
    <location>
        <begin position="1063"/>
        <end position="1160"/>
    </location>
</feature>
<evidence type="ECO:0000256" key="6">
    <source>
        <dbReference type="ARBA" id="ARBA00038207"/>
    </source>
</evidence>
<feature type="domain" description="Fibronectin type-III" evidence="9">
    <location>
        <begin position="578"/>
        <end position="675"/>
    </location>
</feature>
<feature type="domain" description="Fibronectin type-III" evidence="9">
    <location>
        <begin position="965"/>
        <end position="1060"/>
    </location>
</feature>
<dbReference type="GO" id="GO:0016020">
    <property type="term" value="C:membrane"/>
    <property type="evidence" value="ECO:0007669"/>
    <property type="project" value="UniProtKB-SubCell"/>
</dbReference>
<feature type="compositionally biased region" description="Low complexity" evidence="7">
    <location>
        <begin position="151"/>
        <end position="165"/>
    </location>
</feature>
<evidence type="ECO:0000256" key="7">
    <source>
        <dbReference type="SAM" id="MobiDB-lite"/>
    </source>
</evidence>
<dbReference type="FunFam" id="2.60.40.10:FF:000180">
    <property type="entry name" value="Fibronectin type III domain containing 3A"/>
    <property type="match status" value="1"/>
</dbReference>
<name>A0A7K6MJR8_PANBI</name>
<evidence type="ECO:0000256" key="2">
    <source>
        <dbReference type="ARBA" id="ARBA00022692"/>
    </source>
</evidence>
<organism evidence="10 11">
    <name type="scientific">Panurus biarmicus</name>
    <name type="common">Bearded tit</name>
    <dbReference type="NCBI Taxonomy" id="181101"/>
    <lineage>
        <taxon>Eukaryota</taxon>
        <taxon>Metazoa</taxon>
        <taxon>Chordata</taxon>
        <taxon>Craniata</taxon>
        <taxon>Vertebrata</taxon>
        <taxon>Euteleostomi</taxon>
        <taxon>Archelosauria</taxon>
        <taxon>Archosauria</taxon>
        <taxon>Dinosauria</taxon>
        <taxon>Saurischia</taxon>
        <taxon>Theropoda</taxon>
        <taxon>Coelurosauria</taxon>
        <taxon>Aves</taxon>
        <taxon>Neognathae</taxon>
        <taxon>Neoaves</taxon>
        <taxon>Telluraves</taxon>
        <taxon>Australaves</taxon>
        <taxon>Passeriformes</taxon>
        <taxon>Sylvioidea</taxon>
        <taxon>Sylviidae</taxon>
        <taxon>Sylviidae incertae sedis</taxon>
        <taxon>Panurus</taxon>
    </lineage>
</organism>
<feature type="compositionally biased region" description="Polar residues" evidence="7">
    <location>
        <begin position="209"/>
        <end position="219"/>
    </location>
</feature>
<feature type="non-terminal residue" evidence="10">
    <location>
        <position position="1"/>
    </location>
</feature>
<accession>A0A7K6MJR8</accession>
<dbReference type="InterPro" id="IPR013783">
    <property type="entry name" value="Ig-like_fold"/>
</dbReference>
<feature type="domain" description="Fibronectin type-III" evidence="9">
    <location>
        <begin position="386"/>
        <end position="477"/>
    </location>
</feature>
<keyword evidence="4 8" id="KW-1133">Transmembrane helix</keyword>
<dbReference type="SUPFAM" id="SSF49265">
    <property type="entry name" value="Fibronectin type III"/>
    <property type="match status" value="6"/>
</dbReference>
<comment type="caution">
    <text evidence="10">The sequence shown here is derived from an EMBL/GenBank/DDBJ whole genome shotgun (WGS) entry which is preliminary data.</text>
</comment>